<reference evidence="1" key="1">
    <citation type="submission" date="2018-01" db="EMBL/GenBank/DDBJ databases">
        <title>Draft genome sequence of Bandra megavirus.</title>
        <authorList>
            <person name="Chatterjee A."/>
            <person name="Yadav R."/>
            <person name="Kondabagil K."/>
        </authorList>
    </citation>
    <scope>NUCLEOTIDE SEQUENCE</scope>
    <source>
        <strain evidence="1">KK-1</strain>
    </source>
</reference>
<proteinExistence type="predicted"/>
<accession>A0A2K9V862</accession>
<dbReference type="EMBL" id="MG779333">
    <property type="protein sequence ID" value="AUV58364.1"/>
    <property type="molecule type" value="Genomic_DNA"/>
</dbReference>
<sequence>MDINIGMFIQHLTYYLKISIYINKGTTKDSTLEKCINVYNKLKEIESSKEISSDDETYVRRCLKRLNLVLKVDDQDKPIDIRVKENQLKMTYFAGHSSLSDNTLESMILHATKYDIKILSDVPIIFILRESKYRELLWQYTRSLFYISQMIITKTDSNAELTTINITKKKIFDESAIYLENILIEIENIEEKIEMGKLMAADKFLSSKLKEGGITNDKVNEATQEVKEIFSKKGLGQDNTMSRMIDSISSKLNSANLSGENAIQSIFGIAQNVANELRGDLEQDPDSFKRTLGAVTEIFQETIQDPTGEKNIPKELKTMIDTFIPALNSGSKTDNSNLSDETIRGLEDIIKTKNLDRDDFFNSIRSGSGDIDAGKLESVLSGLLNANNN</sequence>
<evidence type="ECO:0000313" key="1">
    <source>
        <dbReference type="EMBL" id="AUV58364.1"/>
    </source>
</evidence>
<protein>
    <submittedName>
        <fullName evidence="1">Uncharacterized protein</fullName>
    </submittedName>
</protein>
<organism evidence="1">
    <name type="scientific">Bandra megavirus</name>
    <dbReference type="NCBI Taxonomy" id="2071566"/>
    <lineage>
        <taxon>Viruses</taxon>
        <taxon>Varidnaviria</taxon>
        <taxon>Bamfordvirae</taxon>
        <taxon>Nucleocytoviricota</taxon>
        <taxon>Megaviricetes</taxon>
        <taxon>Imitervirales</taxon>
        <taxon>Mimiviridae</taxon>
        <taxon>Megamimivirinae</taxon>
        <taxon>Megavirus</taxon>
    </lineage>
</organism>
<name>A0A2K9V862_9VIRU</name>